<accession>A0A978V438</accession>
<evidence type="ECO:0000313" key="1">
    <source>
        <dbReference type="EMBL" id="KAH7522121.1"/>
    </source>
</evidence>
<name>A0A978V438_ZIZJJ</name>
<dbReference type="AlphaFoldDB" id="A0A978V438"/>
<organism evidence="1 2">
    <name type="scientific">Ziziphus jujuba var. spinosa</name>
    <dbReference type="NCBI Taxonomy" id="714518"/>
    <lineage>
        <taxon>Eukaryota</taxon>
        <taxon>Viridiplantae</taxon>
        <taxon>Streptophyta</taxon>
        <taxon>Embryophyta</taxon>
        <taxon>Tracheophyta</taxon>
        <taxon>Spermatophyta</taxon>
        <taxon>Magnoliopsida</taxon>
        <taxon>eudicotyledons</taxon>
        <taxon>Gunneridae</taxon>
        <taxon>Pentapetalae</taxon>
        <taxon>rosids</taxon>
        <taxon>fabids</taxon>
        <taxon>Rosales</taxon>
        <taxon>Rhamnaceae</taxon>
        <taxon>Paliureae</taxon>
        <taxon>Ziziphus</taxon>
    </lineage>
</organism>
<comment type="caution">
    <text evidence="1">The sequence shown here is derived from an EMBL/GenBank/DDBJ whole genome shotgun (WGS) entry which is preliminary data.</text>
</comment>
<gene>
    <name evidence="1" type="ORF">FEM48_Zijuj07G0104400</name>
</gene>
<reference evidence="1" key="1">
    <citation type="journal article" date="2021" name="Front. Plant Sci.">
        <title>Chromosome-Scale Genome Assembly for Chinese Sour Jujube and Insights Into Its Genome Evolution and Domestication Signature.</title>
        <authorList>
            <person name="Shen L.-Y."/>
            <person name="Luo H."/>
            <person name="Wang X.-L."/>
            <person name="Wang X.-M."/>
            <person name="Qiu X.-J."/>
            <person name="Liu H."/>
            <person name="Zhou S.-S."/>
            <person name="Jia K.-H."/>
            <person name="Nie S."/>
            <person name="Bao Y.-T."/>
            <person name="Zhang R.-G."/>
            <person name="Yun Q.-Z."/>
            <person name="Chai Y.-H."/>
            <person name="Lu J.-Y."/>
            <person name="Li Y."/>
            <person name="Zhao S.-W."/>
            <person name="Mao J.-F."/>
            <person name="Jia S.-G."/>
            <person name="Mao Y.-M."/>
        </authorList>
    </citation>
    <scope>NUCLEOTIDE SEQUENCE</scope>
    <source>
        <strain evidence="1">AT0</strain>
        <tissue evidence="1">Leaf</tissue>
    </source>
</reference>
<dbReference type="EMBL" id="JAEACU010000007">
    <property type="protein sequence ID" value="KAH7522121.1"/>
    <property type="molecule type" value="Genomic_DNA"/>
</dbReference>
<sequence length="98" mass="11025">MNQKLGVRGLVDAGLKKILRIFIKIKLEDRSSNGDSKLSIPVINLQGMNENESLRNKVEKKVGKAEALGLNPNHLRQSDVQRDFFLWVIATQIDPNSN</sequence>
<protein>
    <submittedName>
        <fullName evidence="1">Uncharacterized protein</fullName>
    </submittedName>
</protein>
<evidence type="ECO:0000313" key="2">
    <source>
        <dbReference type="Proteomes" id="UP000813462"/>
    </source>
</evidence>
<dbReference type="Proteomes" id="UP000813462">
    <property type="component" value="Unassembled WGS sequence"/>
</dbReference>
<proteinExistence type="predicted"/>